<gene>
    <name evidence="1" type="ORF">HDF16_001593</name>
</gene>
<comment type="caution">
    <text evidence="1">The sequence shown here is derived from an EMBL/GenBank/DDBJ whole genome shotgun (WGS) entry which is preliminary data.</text>
</comment>
<protein>
    <submittedName>
        <fullName evidence="1">Nitrogen fixation protein FixH</fullName>
    </submittedName>
</protein>
<dbReference type="Proteomes" id="UP000540989">
    <property type="component" value="Unassembled WGS sequence"/>
</dbReference>
<evidence type="ECO:0000313" key="2">
    <source>
        <dbReference type="Proteomes" id="UP000540989"/>
    </source>
</evidence>
<sequence length="54" mass="6310">MLIVQEMEDGRWMATVQYQKAKIRIYRDTRELAERCALPFLPTASPVGTTDRRP</sequence>
<dbReference type="AlphaFoldDB" id="A0A7W7ZBW7"/>
<accession>A0A7W7ZBW7</accession>
<evidence type="ECO:0000313" key="1">
    <source>
        <dbReference type="EMBL" id="MBB5056908.1"/>
    </source>
</evidence>
<name>A0A7W7ZBW7_9BACT</name>
<dbReference type="EMBL" id="JACHIP010000002">
    <property type="protein sequence ID" value="MBB5056908.1"/>
    <property type="molecule type" value="Genomic_DNA"/>
</dbReference>
<keyword evidence="2" id="KW-1185">Reference proteome</keyword>
<organism evidence="1 2">
    <name type="scientific">Granulicella aggregans</name>
    <dbReference type="NCBI Taxonomy" id="474949"/>
    <lineage>
        <taxon>Bacteria</taxon>
        <taxon>Pseudomonadati</taxon>
        <taxon>Acidobacteriota</taxon>
        <taxon>Terriglobia</taxon>
        <taxon>Terriglobales</taxon>
        <taxon>Acidobacteriaceae</taxon>
        <taxon>Granulicella</taxon>
    </lineage>
</organism>
<reference evidence="1 2" key="1">
    <citation type="submission" date="2020-08" db="EMBL/GenBank/DDBJ databases">
        <title>Genomic Encyclopedia of Type Strains, Phase IV (KMG-V): Genome sequencing to study the core and pangenomes of soil and plant-associated prokaryotes.</title>
        <authorList>
            <person name="Whitman W."/>
        </authorList>
    </citation>
    <scope>NUCLEOTIDE SEQUENCE [LARGE SCALE GENOMIC DNA]</scope>
    <source>
        <strain evidence="1 2">M8UP14</strain>
    </source>
</reference>
<proteinExistence type="predicted"/>